<dbReference type="Proteomes" id="UP000002256">
    <property type="component" value="Plasmid pR132505"/>
</dbReference>
<comment type="subcellular location">
    <subcellularLocation>
        <location evidence="1">Membrane</location>
    </subcellularLocation>
</comment>
<name>C6BAP4_RHILS</name>
<keyword evidence="2" id="KW-0145">Chemotaxis</keyword>
<evidence type="ECO:0000259" key="8">
    <source>
        <dbReference type="PROSITE" id="PS50111"/>
    </source>
</evidence>
<dbReference type="KEGG" id="rlg:Rleg_6402"/>
<dbReference type="Pfam" id="PF12729">
    <property type="entry name" value="4HB_MCP_1"/>
    <property type="match status" value="1"/>
</dbReference>
<dbReference type="PANTHER" id="PTHR43531">
    <property type="entry name" value="PROTEIN ICFG"/>
    <property type="match status" value="1"/>
</dbReference>
<proteinExistence type="inferred from homology"/>
<gene>
    <name evidence="10" type="ordered locus">Rleg_6402</name>
</gene>
<keyword evidence="7" id="KW-0472">Membrane</keyword>
<dbReference type="InterPro" id="IPR024478">
    <property type="entry name" value="HlyB_4HB_MCP"/>
</dbReference>
<feature type="domain" description="HAMP" evidence="9">
    <location>
        <begin position="253"/>
        <end position="306"/>
    </location>
</feature>
<evidence type="ECO:0000256" key="1">
    <source>
        <dbReference type="ARBA" id="ARBA00004370"/>
    </source>
</evidence>
<dbReference type="EMBL" id="CP001627">
    <property type="protein sequence ID" value="ACS61152.1"/>
    <property type="molecule type" value="Genomic_DNA"/>
</dbReference>
<dbReference type="PANTHER" id="PTHR43531:SF11">
    <property type="entry name" value="METHYL-ACCEPTING CHEMOTAXIS PROTEIN 3"/>
    <property type="match status" value="1"/>
</dbReference>
<feature type="coiled-coil region" evidence="5">
    <location>
        <begin position="368"/>
        <end position="431"/>
    </location>
</feature>
<feature type="region of interest" description="Disordered" evidence="6">
    <location>
        <begin position="644"/>
        <end position="663"/>
    </location>
</feature>
<dbReference type="GO" id="GO:0007165">
    <property type="term" value="P:signal transduction"/>
    <property type="evidence" value="ECO:0007669"/>
    <property type="project" value="UniProtKB-KW"/>
</dbReference>
<comment type="similarity">
    <text evidence="3">Belongs to the methyl-accepting chemotaxis (MCP) protein family.</text>
</comment>
<evidence type="ECO:0000313" key="11">
    <source>
        <dbReference type="Proteomes" id="UP000002256"/>
    </source>
</evidence>
<dbReference type="PROSITE" id="PS50111">
    <property type="entry name" value="CHEMOTAXIS_TRANSDUC_2"/>
    <property type="match status" value="1"/>
</dbReference>
<dbReference type="PRINTS" id="PR00260">
    <property type="entry name" value="CHEMTRNSDUCR"/>
</dbReference>
<protein>
    <submittedName>
        <fullName evidence="10">Methyl-accepting chemotaxis sensory transducer</fullName>
    </submittedName>
</protein>
<keyword evidence="5" id="KW-0175">Coiled coil</keyword>
<evidence type="ECO:0000256" key="6">
    <source>
        <dbReference type="SAM" id="MobiDB-lite"/>
    </source>
</evidence>
<dbReference type="SMART" id="SM00304">
    <property type="entry name" value="HAMP"/>
    <property type="match status" value="2"/>
</dbReference>
<keyword evidence="7" id="KW-1133">Transmembrane helix</keyword>
<dbReference type="InterPro" id="IPR051310">
    <property type="entry name" value="MCP_chemotaxis"/>
</dbReference>
<evidence type="ECO:0000256" key="3">
    <source>
        <dbReference type="ARBA" id="ARBA00029447"/>
    </source>
</evidence>
<dbReference type="SMART" id="SM00283">
    <property type="entry name" value="MA"/>
    <property type="match status" value="1"/>
</dbReference>
<dbReference type="InterPro" id="IPR004090">
    <property type="entry name" value="Chemotax_Me-accpt_rcpt"/>
</dbReference>
<organism evidence="10 11">
    <name type="scientific">Rhizobium leguminosarum bv. trifolii (strain WSM1325)</name>
    <dbReference type="NCBI Taxonomy" id="395491"/>
    <lineage>
        <taxon>Bacteria</taxon>
        <taxon>Pseudomonadati</taxon>
        <taxon>Pseudomonadota</taxon>
        <taxon>Alphaproteobacteria</taxon>
        <taxon>Hyphomicrobiales</taxon>
        <taxon>Rhizobiaceae</taxon>
        <taxon>Rhizobium/Agrobacterium group</taxon>
        <taxon>Rhizobium</taxon>
    </lineage>
</organism>
<dbReference type="PROSITE" id="PS50885">
    <property type="entry name" value="HAMP"/>
    <property type="match status" value="2"/>
</dbReference>
<reference evidence="10 11" key="1">
    <citation type="journal article" date="2010" name="Stand. Genomic Sci.">
        <title>Complete genome sequence of Rhizobium leguminosarum bv. trifolii strain WSM1325, an effective microsymbiont of annual Mediterranean clovers.</title>
        <authorList>
            <person name="Reeve W."/>
            <person name="O'Hara G."/>
            <person name="Chain P."/>
            <person name="Ardley J."/>
            <person name="Brau L."/>
            <person name="Nandesena K."/>
            <person name="Tiwari R."/>
            <person name="Copeland A."/>
            <person name="Nolan M."/>
            <person name="Han C."/>
            <person name="Brettin T."/>
            <person name="Land M."/>
            <person name="Ovchinikova G."/>
            <person name="Ivanova N."/>
            <person name="Mavromatis K."/>
            <person name="Markowitz V."/>
            <person name="Kyrpides N."/>
            <person name="Melino V."/>
            <person name="Denton M."/>
            <person name="Yates R."/>
            <person name="Howieson J."/>
        </authorList>
    </citation>
    <scope>NUCLEOTIDE SEQUENCE [LARGE SCALE GENOMIC DNA]</scope>
    <source>
        <strain evidence="11">WSM1325</strain>
        <plasmid evidence="11">Plasmid pR132505</plasmid>
    </source>
</reference>
<dbReference type="AlphaFoldDB" id="C6BAP4"/>
<dbReference type="HOGENOM" id="CLU_000445_107_20_5"/>
<dbReference type="SUPFAM" id="SSF158472">
    <property type="entry name" value="HAMP domain-like"/>
    <property type="match status" value="1"/>
</dbReference>
<feature type="region of interest" description="Disordered" evidence="6">
    <location>
        <begin position="437"/>
        <end position="460"/>
    </location>
</feature>
<dbReference type="InterPro" id="IPR004089">
    <property type="entry name" value="MCPsignal_dom"/>
</dbReference>
<dbReference type="GO" id="GO:0006935">
    <property type="term" value="P:chemotaxis"/>
    <property type="evidence" value="ECO:0007669"/>
    <property type="project" value="UniProtKB-KW"/>
</dbReference>
<dbReference type="CDD" id="cd19411">
    <property type="entry name" value="MCP2201-like_sensor"/>
    <property type="match status" value="1"/>
</dbReference>
<dbReference type="Gene3D" id="1.10.287.950">
    <property type="entry name" value="Methyl-accepting chemotaxis protein"/>
    <property type="match status" value="1"/>
</dbReference>
<evidence type="ECO:0000256" key="7">
    <source>
        <dbReference type="SAM" id="Phobius"/>
    </source>
</evidence>
<feature type="transmembrane region" description="Helical" evidence="7">
    <location>
        <begin position="44"/>
        <end position="65"/>
    </location>
</feature>
<dbReference type="GO" id="GO:0016020">
    <property type="term" value="C:membrane"/>
    <property type="evidence" value="ECO:0007669"/>
    <property type="project" value="UniProtKB-SubCell"/>
</dbReference>
<evidence type="ECO:0000259" key="9">
    <source>
        <dbReference type="PROSITE" id="PS50885"/>
    </source>
</evidence>
<geneLocation type="plasmid" evidence="10 11">
    <name>pR132505</name>
</geneLocation>
<dbReference type="CDD" id="cd11386">
    <property type="entry name" value="MCP_signal"/>
    <property type="match status" value="1"/>
</dbReference>
<keyword evidence="4" id="KW-0807">Transducer</keyword>
<keyword evidence="7" id="KW-0812">Transmembrane</keyword>
<dbReference type="CDD" id="cd06225">
    <property type="entry name" value="HAMP"/>
    <property type="match status" value="1"/>
</dbReference>
<evidence type="ECO:0000256" key="5">
    <source>
        <dbReference type="SAM" id="Coils"/>
    </source>
</evidence>
<feature type="domain" description="HAMP" evidence="9">
    <location>
        <begin position="335"/>
        <end position="387"/>
    </location>
</feature>
<dbReference type="Pfam" id="PF00672">
    <property type="entry name" value="HAMP"/>
    <property type="match status" value="1"/>
</dbReference>
<evidence type="ECO:0000256" key="2">
    <source>
        <dbReference type="ARBA" id="ARBA00022500"/>
    </source>
</evidence>
<keyword evidence="10" id="KW-0614">Plasmid</keyword>
<dbReference type="InterPro" id="IPR047347">
    <property type="entry name" value="YvaQ-like_sensor"/>
</dbReference>
<dbReference type="InterPro" id="IPR003660">
    <property type="entry name" value="HAMP_dom"/>
</dbReference>
<sequence length="688" mass="72860">MHSETPRLCIRTRYDKQSWLPRHPSNKPHREGRVHMKNIMSFGVVARLALGFSVLLLLMVGLTIYSTEKVAQINDKLGTINDVNSVKQRFAINYRGSVHDRAIAIRDVTLVTSDDERKTAEALIEKLAASYAENEKRMADMVASPAGATEQEKTILGEIADIQAKTNPLVAQIIALQEKGDGEAARKILLEQARPAFVAWLGAINKFIDYQEALNKSIGGEVRSTASGFKPLALTALGIAAVLSLVAAAVTARTIVGPLAKLQLSLKAMADGNLNGDRRLEARGDEIGKLARAVAGLRDAISAKAEREADAEAKRAVSERHRLEQDADERRTLAEQTDKAVGQLGDALQALADGDLTQQIGTPFIPSLEKLRADFNSAVEKLRAAMQKVAQNASAIAGGAQEIRSASDDLAKRTEQQAASVEETAAALEEITTTVADSSNKAQEAGQLVRKTKDSAERSGSVVRDAVDAMGKIESSATEIGSIIGVIDEIAFQTNLLALNAGVEAARAGDAGKGFAVVAQEVRELAQRSAKAAKEIKELINASNGHVKSGVALVGETGKALKEIAEQVQQVDGNVGAIVGASQEQATGLKEINTAVNRMDQGTQQNAAMVEEATAAAHNLAKEADALFQLLGQFNIGGAVAPKRVSPPAAAAPRAQPAPSPARQMIAKVGKSFQTNGNAALAGDWEEF</sequence>
<dbReference type="GO" id="GO:0004888">
    <property type="term" value="F:transmembrane signaling receptor activity"/>
    <property type="evidence" value="ECO:0007669"/>
    <property type="project" value="InterPro"/>
</dbReference>
<dbReference type="FunFam" id="1.10.287.950:FF:000001">
    <property type="entry name" value="Methyl-accepting chemotaxis sensory transducer"/>
    <property type="match status" value="1"/>
</dbReference>
<dbReference type="Gene3D" id="6.10.340.10">
    <property type="match status" value="1"/>
</dbReference>
<evidence type="ECO:0000256" key="4">
    <source>
        <dbReference type="PROSITE-ProRule" id="PRU00284"/>
    </source>
</evidence>
<dbReference type="SUPFAM" id="SSF58104">
    <property type="entry name" value="Methyl-accepting chemotaxis protein (MCP) signaling domain"/>
    <property type="match status" value="1"/>
</dbReference>
<accession>C6BAP4</accession>
<feature type="domain" description="Methyl-accepting transducer" evidence="8">
    <location>
        <begin position="392"/>
        <end position="621"/>
    </location>
</feature>
<dbReference type="Pfam" id="PF00015">
    <property type="entry name" value="MCPsignal"/>
    <property type="match status" value="1"/>
</dbReference>
<evidence type="ECO:0000313" key="10">
    <source>
        <dbReference type="EMBL" id="ACS61152.1"/>
    </source>
</evidence>